<dbReference type="EMBL" id="CP015163">
    <property type="protein sequence ID" value="AXB42197.1"/>
    <property type="molecule type" value="Genomic_DNA"/>
</dbReference>
<name>A0A344L2C3_9PSEU</name>
<accession>A0A344L2C3</accession>
<evidence type="ECO:0000256" key="2">
    <source>
        <dbReference type="ARBA" id="ARBA00006966"/>
    </source>
</evidence>
<evidence type="ECO:0000256" key="1">
    <source>
        <dbReference type="ARBA" id="ARBA00001933"/>
    </source>
</evidence>
<dbReference type="Gene3D" id="3.40.640.10">
    <property type="entry name" value="Type I PLP-dependent aspartate aminotransferase-like (Major domain)"/>
    <property type="match status" value="1"/>
</dbReference>
<gene>
    <name evidence="6" type="ORF">A4R43_06335</name>
</gene>
<evidence type="ECO:0000313" key="6">
    <source>
        <dbReference type="EMBL" id="AXB42197.1"/>
    </source>
</evidence>
<dbReference type="InterPro" id="IPR001597">
    <property type="entry name" value="ArAA_b-elim_lyase/Thr_aldolase"/>
</dbReference>
<dbReference type="InterPro" id="IPR015422">
    <property type="entry name" value="PyrdxlP-dep_Trfase_small"/>
</dbReference>
<dbReference type="GO" id="GO:0005829">
    <property type="term" value="C:cytosol"/>
    <property type="evidence" value="ECO:0007669"/>
    <property type="project" value="TreeGrafter"/>
</dbReference>
<evidence type="ECO:0000313" key="7">
    <source>
        <dbReference type="Proteomes" id="UP000250434"/>
    </source>
</evidence>
<feature type="domain" description="Aromatic amino acid beta-eliminating lyase/threonine aldolase" evidence="5">
    <location>
        <begin position="42"/>
        <end position="291"/>
    </location>
</feature>
<dbReference type="Pfam" id="PF01212">
    <property type="entry name" value="Beta_elim_lyase"/>
    <property type="match status" value="1"/>
</dbReference>
<dbReference type="RefSeq" id="WP_113691466.1">
    <property type="nucleotide sequence ID" value="NZ_CP015163.1"/>
</dbReference>
<dbReference type="InterPro" id="IPR015424">
    <property type="entry name" value="PyrdxlP-dep_Trfase"/>
</dbReference>
<dbReference type="GO" id="GO:0008732">
    <property type="term" value="F:L-allo-threonine aldolase activity"/>
    <property type="evidence" value="ECO:0007669"/>
    <property type="project" value="TreeGrafter"/>
</dbReference>
<dbReference type="OrthoDB" id="9774495at2"/>
<keyword evidence="4" id="KW-0045">Antibiotic biosynthesis</keyword>
<dbReference type="GO" id="GO:0006545">
    <property type="term" value="P:glycine biosynthetic process"/>
    <property type="evidence" value="ECO:0007669"/>
    <property type="project" value="TreeGrafter"/>
</dbReference>
<reference evidence="6 7" key="1">
    <citation type="submission" date="2016-04" db="EMBL/GenBank/DDBJ databases">
        <title>Complete genome sequence and analysis of deep-sea sediment isolate, Amycolatopsis sp. WP1.</title>
        <authorList>
            <person name="Wang H."/>
            <person name="Chen S."/>
            <person name="Wu Q."/>
        </authorList>
    </citation>
    <scope>NUCLEOTIDE SEQUENCE [LARGE SCALE GENOMIC DNA]</scope>
    <source>
        <strain evidence="6 7">WP1</strain>
    </source>
</reference>
<keyword evidence="3" id="KW-0663">Pyridoxal phosphate</keyword>
<dbReference type="InterPro" id="IPR015421">
    <property type="entry name" value="PyrdxlP-dep_Trfase_major"/>
</dbReference>
<sequence>MHLRDDPGWRADTRFLSHHERLSAAEWLDRLREAPGLDALPDQYNEGPGLRELEAEVATLLGKPAGRFVLKGVIAQQAMLRVWTERGGTPVVALHSRSHIELDEDGGYQRLHGLVPVRLGTWSPFTVADLDAVAERIGVVVVELPIRRAGHKLPSWAELTAISEWCRERGVPLHFDGARLWESAPYYGRSLAEIAALADSVYVSLYKTIGGLGGCVLAGDEEPITRTRPWTTRHGGNLYTVFPYVLAARAGLRKHLPRMAEYRERALGLAAALARVPGVRVAPEPPHTNAFQVYLPGTPDRLTAANRKLLERENVWLFAHFTETPVPGLAMAEVGTGSSTAAFTDSEAAELVARLVEEAR</sequence>
<protein>
    <recommendedName>
        <fullName evidence="5">Aromatic amino acid beta-eliminating lyase/threonine aldolase domain-containing protein</fullName>
    </recommendedName>
</protein>
<comment type="cofactor">
    <cofactor evidence="1">
        <name>pyridoxal 5'-phosphate</name>
        <dbReference type="ChEBI" id="CHEBI:597326"/>
    </cofactor>
</comment>
<dbReference type="PANTHER" id="PTHR48097">
    <property type="entry name" value="L-THREONINE ALDOLASE-RELATED"/>
    <property type="match status" value="1"/>
</dbReference>
<dbReference type="AlphaFoldDB" id="A0A344L2C3"/>
<dbReference type="SUPFAM" id="SSF53383">
    <property type="entry name" value="PLP-dependent transferases"/>
    <property type="match status" value="1"/>
</dbReference>
<comment type="similarity">
    <text evidence="2">Belongs to the threonine aldolase family.</text>
</comment>
<organism evidence="6 7">
    <name type="scientific">Amycolatopsis albispora</name>
    <dbReference type="NCBI Taxonomy" id="1804986"/>
    <lineage>
        <taxon>Bacteria</taxon>
        <taxon>Bacillati</taxon>
        <taxon>Actinomycetota</taxon>
        <taxon>Actinomycetes</taxon>
        <taxon>Pseudonocardiales</taxon>
        <taxon>Pseudonocardiaceae</taxon>
        <taxon>Amycolatopsis</taxon>
    </lineage>
</organism>
<dbReference type="KEGG" id="aab:A4R43_06335"/>
<proteinExistence type="inferred from homology"/>
<dbReference type="GO" id="GO:0006567">
    <property type="term" value="P:L-threonine catabolic process"/>
    <property type="evidence" value="ECO:0007669"/>
    <property type="project" value="TreeGrafter"/>
</dbReference>
<keyword evidence="7" id="KW-1185">Reference proteome</keyword>
<dbReference type="Gene3D" id="3.90.1150.10">
    <property type="entry name" value="Aspartate Aminotransferase, domain 1"/>
    <property type="match status" value="1"/>
</dbReference>
<evidence type="ECO:0000256" key="4">
    <source>
        <dbReference type="ARBA" id="ARBA00023194"/>
    </source>
</evidence>
<evidence type="ECO:0000256" key="3">
    <source>
        <dbReference type="ARBA" id="ARBA00022898"/>
    </source>
</evidence>
<dbReference type="GO" id="GO:0017000">
    <property type="term" value="P:antibiotic biosynthetic process"/>
    <property type="evidence" value="ECO:0007669"/>
    <property type="project" value="UniProtKB-KW"/>
</dbReference>
<evidence type="ECO:0000259" key="5">
    <source>
        <dbReference type="Pfam" id="PF01212"/>
    </source>
</evidence>
<dbReference type="Proteomes" id="UP000250434">
    <property type="component" value="Chromosome"/>
</dbReference>
<dbReference type="PANTHER" id="PTHR48097:SF9">
    <property type="entry name" value="L-THREONINE ALDOLASE"/>
    <property type="match status" value="1"/>
</dbReference>